<protein>
    <submittedName>
        <fullName evidence="1">Uncharacterized protein</fullName>
    </submittedName>
</protein>
<accession>A0A0A9BQZ8</accession>
<organism evidence="1">
    <name type="scientific">Arundo donax</name>
    <name type="common">Giant reed</name>
    <name type="synonym">Donax arundinaceus</name>
    <dbReference type="NCBI Taxonomy" id="35708"/>
    <lineage>
        <taxon>Eukaryota</taxon>
        <taxon>Viridiplantae</taxon>
        <taxon>Streptophyta</taxon>
        <taxon>Embryophyta</taxon>
        <taxon>Tracheophyta</taxon>
        <taxon>Spermatophyta</taxon>
        <taxon>Magnoliopsida</taxon>
        <taxon>Liliopsida</taxon>
        <taxon>Poales</taxon>
        <taxon>Poaceae</taxon>
        <taxon>PACMAD clade</taxon>
        <taxon>Arundinoideae</taxon>
        <taxon>Arundineae</taxon>
        <taxon>Arundo</taxon>
    </lineage>
</organism>
<evidence type="ECO:0000313" key="1">
    <source>
        <dbReference type="EMBL" id="JAD65816.1"/>
    </source>
</evidence>
<dbReference type="AlphaFoldDB" id="A0A0A9BQZ8"/>
<reference evidence="1" key="2">
    <citation type="journal article" date="2015" name="Data Brief">
        <title>Shoot transcriptome of the giant reed, Arundo donax.</title>
        <authorList>
            <person name="Barrero R.A."/>
            <person name="Guerrero F.D."/>
            <person name="Moolhuijzen P."/>
            <person name="Goolsby J.A."/>
            <person name="Tidwell J."/>
            <person name="Bellgard S.E."/>
            <person name="Bellgard M.I."/>
        </authorList>
    </citation>
    <scope>NUCLEOTIDE SEQUENCE</scope>
    <source>
        <tissue evidence="1">Shoot tissue taken approximately 20 cm above the soil surface</tissue>
    </source>
</reference>
<name>A0A0A9BQZ8_ARUDO</name>
<proteinExistence type="predicted"/>
<dbReference type="EMBL" id="GBRH01232079">
    <property type="protein sequence ID" value="JAD65816.1"/>
    <property type="molecule type" value="Transcribed_RNA"/>
</dbReference>
<reference evidence="1" key="1">
    <citation type="submission" date="2014-09" db="EMBL/GenBank/DDBJ databases">
        <authorList>
            <person name="Magalhaes I.L.F."/>
            <person name="Oliveira U."/>
            <person name="Santos F.R."/>
            <person name="Vidigal T.H.D.A."/>
            <person name="Brescovit A.D."/>
            <person name="Santos A.J."/>
        </authorList>
    </citation>
    <scope>NUCLEOTIDE SEQUENCE</scope>
    <source>
        <tissue evidence="1">Shoot tissue taken approximately 20 cm above the soil surface</tissue>
    </source>
</reference>
<sequence length="73" mass="8332">MPPLLLTFHRAGKQTCSASFFSVESDLLYIGYCQLQRNTDVRGICSYAQQKRFIGICFTQNLFLEKSTIILCC</sequence>